<evidence type="ECO:0000313" key="1">
    <source>
        <dbReference type="EMBL" id="EOB03838.1"/>
    </source>
</evidence>
<dbReference type="Proteomes" id="UP000296049">
    <property type="component" value="Unassembled WGS sequence"/>
</dbReference>
<protein>
    <submittedName>
        <fullName evidence="1">Uncharacterized protein</fullName>
    </submittedName>
</protein>
<name>R0LTX9_ANAPL</name>
<sequence length="155" mass="17063">MAGPVLGGRDSSVSPRALLPAFTPGIAITKRTKRLRETGIFLNKGAMKARPEGGRISIQLTTYGELCTMKLYRGRELASSLAFIPQCFLPPDLDKVQLLPRAAWKQTTVHLPLKYNMEDCKLHTEGTAQNIMMYAGRWGAAKITVSIFNLAVESL</sequence>
<keyword evidence="2" id="KW-1185">Reference proteome</keyword>
<accession>R0LTX9</accession>
<reference evidence="2" key="1">
    <citation type="journal article" date="2013" name="Nat. Genet.">
        <title>The duck genome and transcriptome provide insight into an avian influenza virus reservoir species.</title>
        <authorList>
            <person name="Huang Y."/>
            <person name="Li Y."/>
            <person name="Burt D.W."/>
            <person name="Chen H."/>
            <person name="Zhang Y."/>
            <person name="Qian W."/>
            <person name="Kim H."/>
            <person name="Gan S."/>
            <person name="Zhao Y."/>
            <person name="Li J."/>
            <person name="Yi K."/>
            <person name="Feng H."/>
            <person name="Zhu P."/>
            <person name="Li B."/>
            <person name="Liu Q."/>
            <person name="Fairley S."/>
            <person name="Magor K.E."/>
            <person name="Du Z."/>
            <person name="Hu X."/>
            <person name="Goodman L."/>
            <person name="Tafer H."/>
            <person name="Vignal A."/>
            <person name="Lee T."/>
            <person name="Kim K.W."/>
            <person name="Sheng Z."/>
            <person name="An Y."/>
            <person name="Searle S."/>
            <person name="Herrero J."/>
            <person name="Groenen M.A."/>
            <person name="Crooijmans R.P."/>
            <person name="Faraut T."/>
            <person name="Cai Q."/>
            <person name="Webster R.G."/>
            <person name="Aldridge J.R."/>
            <person name="Warren W.C."/>
            <person name="Bartschat S."/>
            <person name="Kehr S."/>
            <person name="Marz M."/>
            <person name="Stadler P.F."/>
            <person name="Smith J."/>
            <person name="Kraus R.H."/>
            <person name="Zhao Y."/>
            <person name="Ren L."/>
            <person name="Fei J."/>
            <person name="Morisson M."/>
            <person name="Kaiser P."/>
            <person name="Griffin D.K."/>
            <person name="Rao M."/>
            <person name="Pitel F."/>
            <person name="Wang J."/>
            <person name="Li N."/>
        </authorList>
    </citation>
    <scope>NUCLEOTIDE SEQUENCE [LARGE SCALE GENOMIC DNA]</scope>
</reference>
<organism evidence="1 2">
    <name type="scientific">Anas platyrhynchos</name>
    <name type="common">Mallard</name>
    <name type="synonym">Anas boschas</name>
    <dbReference type="NCBI Taxonomy" id="8839"/>
    <lineage>
        <taxon>Eukaryota</taxon>
        <taxon>Metazoa</taxon>
        <taxon>Chordata</taxon>
        <taxon>Craniata</taxon>
        <taxon>Vertebrata</taxon>
        <taxon>Euteleostomi</taxon>
        <taxon>Archelosauria</taxon>
        <taxon>Archosauria</taxon>
        <taxon>Dinosauria</taxon>
        <taxon>Saurischia</taxon>
        <taxon>Theropoda</taxon>
        <taxon>Coelurosauria</taxon>
        <taxon>Aves</taxon>
        <taxon>Neognathae</taxon>
        <taxon>Galloanserae</taxon>
        <taxon>Anseriformes</taxon>
        <taxon>Anatidae</taxon>
        <taxon>Anatinae</taxon>
        <taxon>Anas</taxon>
    </lineage>
</organism>
<gene>
    <name evidence="1" type="ORF">Anapl_00058</name>
</gene>
<dbReference type="EMBL" id="KB742833">
    <property type="protein sequence ID" value="EOB03838.1"/>
    <property type="molecule type" value="Genomic_DNA"/>
</dbReference>
<evidence type="ECO:0000313" key="2">
    <source>
        <dbReference type="Proteomes" id="UP000296049"/>
    </source>
</evidence>
<dbReference type="AlphaFoldDB" id="R0LTX9"/>
<proteinExistence type="predicted"/>